<dbReference type="AlphaFoldDB" id="I4GBH0"/>
<organism evidence="3 4">
    <name type="scientific">Microcystis aeruginosa PCC 9443</name>
    <dbReference type="NCBI Taxonomy" id="1160281"/>
    <lineage>
        <taxon>Bacteria</taxon>
        <taxon>Bacillati</taxon>
        <taxon>Cyanobacteriota</taxon>
        <taxon>Cyanophyceae</taxon>
        <taxon>Oscillatoriophycideae</taxon>
        <taxon>Chroococcales</taxon>
        <taxon>Microcystaceae</taxon>
        <taxon>Microcystis</taxon>
    </lineage>
</organism>
<dbReference type="InterPro" id="IPR036465">
    <property type="entry name" value="vWFA_dom_sf"/>
</dbReference>
<evidence type="ECO:0000256" key="1">
    <source>
        <dbReference type="SAM" id="SignalP"/>
    </source>
</evidence>
<gene>
    <name evidence="3" type="ORF">MICAC_800001</name>
</gene>
<dbReference type="EMBL" id="CAIJ01000740">
    <property type="protein sequence ID" value="CCI05281.1"/>
    <property type="molecule type" value="Genomic_DNA"/>
</dbReference>
<feature type="domain" description="VWFA" evidence="2">
    <location>
        <begin position="34"/>
        <end position="171"/>
    </location>
</feature>
<dbReference type="InterPro" id="IPR002035">
    <property type="entry name" value="VWF_A"/>
</dbReference>
<name>I4GBH0_MICAE</name>
<dbReference type="Proteomes" id="UP000003480">
    <property type="component" value="Unassembled WGS sequence"/>
</dbReference>
<keyword evidence="1" id="KW-0732">Signal</keyword>
<reference evidence="3 4" key="1">
    <citation type="submission" date="2012-04" db="EMBL/GenBank/DDBJ databases">
        <authorList>
            <person name="Genoscope - CEA"/>
        </authorList>
    </citation>
    <scope>NUCLEOTIDE SEQUENCE [LARGE SCALE GENOMIC DNA]</scope>
    <source>
        <strain evidence="3 4">9443</strain>
    </source>
</reference>
<dbReference type="SUPFAM" id="SSF53300">
    <property type="entry name" value="vWA-like"/>
    <property type="match status" value="1"/>
</dbReference>
<evidence type="ECO:0000313" key="3">
    <source>
        <dbReference type="EMBL" id="CCI05281.1"/>
    </source>
</evidence>
<feature type="chain" id="PRO_5003689858" description="VWFA domain-containing protein" evidence="1">
    <location>
        <begin position="21"/>
        <end position="217"/>
    </location>
</feature>
<dbReference type="Gene3D" id="3.40.50.410">
    <property type="entry name" value="von Willebrand factor, type A domain"/>
    <property type="match status" value="1"/>
</dbReference>
<accession>I4GBH0</accession>
<evidence type="ECO:0000313" key="4">
    <source>
        <dbReference type="Proteomes" id="UP000003480"/>
    </source>
</evidence>
<dbReference type="Pfam" id="PF00092">
    <property type="entry name" value="VWA"/>
    <property type="match status" value="1"/>
</dbReference>
<sequence length="217" mass="23833">MKKCLNRLLAGVMSVSTLIALPSCSLLHQKNPVDIVVLKDTSESAQNNQEFQATTKKTCQVIIQSISRGDQLKVIQVNGEPDFYENLTPTNPNQARKHCESVSTTEKEGTLTCPAVRTANKVFQSSKKPGVLLVLVETNEGESPCPQDWRDTVEKVIEKGGSVVILNATNNGGESFRLELETALEGLPVKYAHTDVEFAIKNAIEEARKQVRVEAKL</sequence>
<dbReference type="HOGENOM" id="CLU_1271081_0_0_3"/>
<proteinExistence type="predicted"/>
<comment type="caution">
    <text evidence="3">The sequence shown here is derived from an EMBL/GenBank/DDBJ whole genome shotgun (WGS) entry which is preliminary data.</text>
</comment>
<feature type="signal peptide" evidence="1">
    <location>
        <begin position="1"/>
        <end position="20"/>
    </location>
</feature>
<evidence type="ECO:0000259" key="2">
    <source>
        <dbReference type="Pfam" id="PF00092"/>
    </source>
</evidence>
<protein>
    <recommendedName>
        <fullName evidence="2">VWFA domain-containing protein</fullName>
    </recommendedName>
</protein>